<reference evidence="2" key="1">
    <citation type="journal article" date="2015" name="Nature">
        <title>Complex archaea that bridge the gap between prokaryotes and eukaryotes.</title>
        <authorList>
            <person name="Spang A."/>
            <person name="Saw J.H."/>
            <person name="Jorgensen S.L."/>
            <person name="Zaremba-Niedzwiedzka K."/>
            <person name="Martijn J."/>
            <person name="Lind A.E."/>
            <person name="van Eijk R."/>
            <person name="Schleper C."/>
            <person name="Guy L."/>
            <person name="Ettema T.J."/>
        </authorList>
    </citation>
    <scope>NUCLEOTIDE SEQUENCE</scope>
</reference>
<accession>A0A0F9N0B2</accession>
<comment type="caution">
    <text evidence="2">The sequence shown here is derived from an EMBL/GenBank/DDBJ whole genome shotgun (WGS) entry which is preliminary data.</text>
</comment>
<keyword evidence="1" id="KW-0472">Membrane</keyword>
<name>A0A0F9N0B2_9ZZZZ</name>
<dbReference type="AlphaFoldDB" id="A0A0F9N0B2"/>
<keyword evidence="1" id="KW-1133">Transmembrane helix</keyword>
<gene>
    <name evidence="2" type="ORF">LCGC14_1395190</name>
</gene>
<feature type="transmembrane region" description="Helical" evidence="1">
    <location>
        <begin position="21"/>
        <end position="43"/>
    </location>
</feature>
<evidence type="ECO:0000256" key="1">
    <source>
        <dbReference type="SAM" id="Phobius"/>
    </source>
</evidence>
<protein>
    <submittedName>
        <fullName evidence="2">Uncharacterized protein</fullName>
    </submittedName>
</protein>
<dbReference type="EMBL" id="LAZR01009056">
    <property type="protein sequence ID" value="KKM74957.1"/>
    <property type="molecule type" value="Genomic_DNA"/>
</dbReference>
<evidence type="ECO:0000313" key="2">
    <source>
        <dbReference type="EMBL" id="KKM74957.1"/>
    </source>
</evidence>
<sequence>MCSTTWRRNFGVRESWCEMPWWGYLIVTVFVMISFLVLVVYLLKRTHPRCPKCGGLTSISSEWPEYTVYFCDRRDCDGHVLEDHRAVR</sequence>
<keyword evidence="1" id="KW-0812">Transmembrane</keyword>
<proteinExistence type="predicted"/>
<organism evidence="2">
    <name type="scientific">marine sediment metagenome</name>
    <dbReference type="NCBI Taxonomy" id="412755"/>
    <lineage>
        <taxon>unclassified sequences</taxon>
        <taxon>metagenomes</taxon>
        <taxon>ecological metagenomes</taxon>
    </lineage>
</organism>